<feature type="domain" description="SnoaL-like" evidence="1">
    <location>
        <begin position="14"/>
        <end position="135"/>
    </location>
</feature>
<dbReference type="Pfam" id="PF13474">
    <property type="entry name" value="SnoaL_3"/>
    <property type="match status" value="1"/>
</dbReference>
<proteinExistence type="predicted"/>
<reference evidence="3" key="1">
    <citation type="journal article" date="2019" name="Int. J. Syst. Evol. Microbiol.">
        <title>The Global Catalogue of Microorganisms (GCM) 10K type strain sequencing project: providing services to taxonomists for standard genome sequencing and annotation.</title>
        <authorList>
            <consortium name="The Broad Institute Genomics Platform"/>
            <consortium name="The Broad Institute Genome Sequencing Center for Infectious Disease"/>
            <person name="Wu L."/>
            <person name="Ma J."/>
        </authorList>
    </citation>
    <scope>NUCLEOTIDE SEQUENCE [LARGE SCALE GENOMIC DNA]</scope>
    <source>
        <strain evidence="3">KCTC 22228</strain>
    </source>
</reference>
<organism evidence="2 3">
    <name type="scientific">Litchfieldella qijiaojingensis</name>
    <dbReference type="NCBI Taxonomy" id="980347"/>
    <lineage>
        <taxon>Bacteria</taxon>
        <taxon>Pseudomonadati</taxon>
        <taxon>Pseudomonadota</taxon>
        <taxon>Gammaproteobacteria</taxon>
        <taxon>Oceanospirillales</taxon>
        <taxon>Halomonadaceae</taxon>
        <taxon>Litchfieldella</taxon>
    </lineage>
</organism>
<evidence type="ECO:0000313" key="2">
    <source>
        <dbReference type="EMBL" id="GGX98420.1"/>
    </source>
</evidence>
<dbReference type="InterPro" id="IPR037401">
    <property type="entry name" value="SnoaL-like"/>
</dbReference>
<dbReference type="RefSeq" id="WP_229803578.1">
    <property type="nucleotide sequence ID" value="NZ_BMXS01000014.1"/>
</dbReference>
<name>A0ABQ2Z0V5_9GAMM</name>
<evidence type="ECO:0000313" key="3">
    <source>
        <dbReference type="Proteomes" id="UP000653056"/>
    </source>
</evidence>
<gene>
    <name evidence="2" type="ORF">GCM10007160_27440</name>
</gene>
<dbReference type="SUPFAM" id="SSF54427">
    <property type="entry name" value="NTF2-like"/>
    <property type="match status" value="1"/>
</dbReference>
<dbReference type="InterPro" id="IPR032710">
    <property type="entry name" value="NTF2-like_dom_sf"/>
</dbReference>
<keyword evidence="3" id="KW-1185">Reference proteome</keyword>
<comment type="caution">
    <text evidence="2">The sequence shown here is derived from an EMBL/GenBank/DDBJ whole genome shotgun (WGS) entry which is preliminary data.</text>
</comment>
<sequence length="148" mass="16397">MQTATTQVSAEAAILELLESWQAAVRAKDIDAITTHYAPNIVAFDAIAALQFKGIEAYRQHWETCMAMCQGPMTFELHEVTIEADGHTAFCHALINCGGTNDKGEHESGWTRMTAGYRRIDGRWLVVHEHFSAPFDMASGKAMLNLEP</sequence>
<accession>A0ABQ2Z0V5</accession>
<dbReference type="Proteomes" id="UP000653056">
    <property type="component" value="Unassembled WGS sequence"/>
</dbReference>
<dbReference type="Gene3D" id="3.10.450.50">
    <property type="match status" value="1"/>
</dbReference>
<evidence type="ECO:0000259" key="1">
    <source>
        <dbReference type="Pfam" id="PF13474"/>
    </source>
</evidence>
<dbReference type="EMBL" id="BMXS01000014">
    <property type="protein sequence ID" value="GGX98420.1"/>
    <property type="molecule type" value="Genomic_DNA"/>
</dbReference>
<protein>
    <recommendedName>
        <fullName evidence="1">SnoaL-like domain-containing protein</fullName>
    </recommendedName>
</protein>